<dbReference type="Gene3D" id="2.20.28.120">
    <property type="entry name" value="Ribosomal protein L33"/>
    <property type="match status" value="1"/>
</dbReference>
<accession>A0AAF0YKR8</accession>
<dbReference type="GO" id="GO:1990904">
    <property type="term" value="C:ribonucleoprotein complex"/>
    <property type="evidence" value="ECO:0007669"/>
    <property type="project" value="UniProtKB-KW"/>
</dbReference>
<comment type="similarity">
    <text evidence="1 5">Belongs to the bacterial ribosomal protein bL33 family.</text>
</comment>
<dbReference type="HAMAP" id="MF_00294">
    <property type="entry name" value="Ribosomal_bL33"/>
    <property type="match status" value="1"/>
</dbReference>
<dbReference type="InterPro" id="IPR011332">
    <property type="entry name" value="Ribosomal_zn-bd"/>
</dbReference>
<keyword evidence="7" id="KW-1185">Reference proteome</keyword>
<evidence type="ECO:0000256" key="3">
    <source>
        <dbReference type="ARBA" id="ARBA00023274"/>
    </source>
</evidence>
<evidence type="ECO:0000313" key="7">
    <source>
        <dbReference type="Proteomes" id="UP000243626"/>
    </source>
</evidence>
<evidence type="ECO:0000256" key="4">
    <source>
        <dbReference type="ARBA" id="ARBA00035176"/>
    </source>
</evidence>
<proteinExistence type="inferred from homology"/>
<dbReference type="NCBIfam" id="NF001764">
    <property type="entry name" value="PRK00504.1"/>
    <property type="match status" value="1"/>
</dbReference>
<dbReference type="GO" id="GO:0006412">
    <property type="term" value="P:translation"/>
    <property type="evidence" value="ECO:0007669"/>
    <property type="project" value="UniProtKB-UniRule"/>
</dbReference>
<dbReference type="NCBIfam" id="TIGR01023">
    <property type="entry name" value="rpmG_bact"/>
    <property type="match status" value="1"/>
</dbReference>
<dbReference type="GO" id="GO:0005737">
    <property type="term" value="C:cytoplasm"/>
    <property type="evidence" value="ECO:0007669"/>
    <property type="project" value="UniProtKB-ARBA"/>
</dbReference>
<dbReference type="InterPro" id="IPR038584">
    <property type="entry name" value="Ribosomal_bL33_sf"/>
</dbReference>
<dbReference type="GO" id="GO:0005840">
    <property type="term" value="C:ribosome"/>
    <property type="evidence" value="ECO:0007669"/>
    <property type="project" value="UniProtKB-KW"/>
</dbReference>
<dbReference type="EMBL" id="CP136964">
    <property type="protein sequence ID" value="WOS95549.1"/>
    <property type="molecule type" value="Genomic_DNA"/>
</dbReference>
<gene>
    <name evidence="5 6" type="primary">rpmG</name>
    <name evidence="6" type="ORF">CJ229_005460</name>
</gene>
<evidence type="ECO:0000256" key="2">
    <source>
        <dbReference type="ARBA" id="ARBA00022980"/>
    </source>
</evidence>
<dbReference type="InterPro" id="IPR001705">
    <property type="entry name" value="Ribosomal_bL33"/>
</dbReference>
<evidence type="ECO:0000313" key="6">
    <source>
        <dbReference type="EMBL" id="WOS95549.1"/>
    </source>
</evidence>
<dbReference type="GO" id="GO:0003735">
    <property type="term" value="F:structural constituent of ribosome"/>
    <property type="evidence" value="ECO:0007669"/>
    <property type="project" value="InterPro"/>
</dbReference>
<sequence>MKVALLCSECGSRNYHVKQAADKDGTRLTMKKFCKQCNRHTIHKSSI</sequence>
<dbReference type="SUPFAM" id="SSF57829">
    <property type="entry name" value="Zn-binding ribosomal proteins"/>
    <property type="match status" value="1"/>
</dbReference>
<dbReference type="KEGG" id="nmy:CJ229_005460"/>
<dbReference type="AlphaFoldDB" id="A0AAF0YKR8"/>
<keyword evidence="2 5" id="KW-0689">Ribosomal protein</keyword>
<dbReference type="RefSeq" id="WP_083286916.1">
    <property type="nucleotide sequence ID" value="NZ_CP136964.1"/>
</dbReference>
<dbReference type="Pfam" id="PF00471">
    <property type="entry name" value="Ribosomal_L33"/>
    <property type="match status" value="1"/>
</dbReference>
<reference evidence="6 7" key="2">
    <citation type="submission" date="2023-10" db="EMBL/GenBank/DDBJ databases">
        <authorList>
            <person name="Choi B."/>
        </authorList>
    </citation>
    <scope>NUCLEOTIDE SEQUENCE [LARGE SCALE GENOMIC DNA]</scope>
    <source>
        <strain evidence="6 7">UMB0959</strain>
    </source>
</reference>
<name>A0AAF0YKR8_9STAP</name>
<keyword evidence="3 5" id="KW-0687">Ribonucleoprotein</keyword>
<organism evidence="6 7">
    <name type="scientific">Nosocomiicoccus massiliensis</name>
    <dbReference type="NCBI Taxonomy" id="1232430"/>
    <lineage>
        <taxon>Bacteria</taxon>
        <taxon>Bacillati</taxon>
        <taxon>Bacillota</taxon>
        <taxon>Bacilli</taxon>
        <taxon>Bacillales</taxon>
        <taxon>Staphylococcaceae</taxon>
        <taxon>Nosocomiicoccus</taxon>
    </lineage>
</organism>
<reference evidence="7" key="1">
    <citation type="submission" date="2017-09" db="EMBL/GenBank/DDBJ databases">
        <title>Bacterial strain isolated from the female urinary microbiota.</title>
        <authorList>
            <person name="Thomas-White K."/>
            <person name="Kumar N."/>
            <person name="Forster S."/>
            <person name="Putonti C."/>
            <person name="Lawley T."/>
            <person name="Wolfe A.J."/>
        </authorList>
    </citation>
    <scope>NUCLEOTIDE SEQUENCE [LARGE SCALE GENOMIC DNA]</scope>
    <source>
        <strain evidence="7">UMB0959</strain>
    </source>
</reference>
<dbReference type="Proteomes" id="UP000243626">
    <property type="component" value="Chromosome"/>
</dbReference>
<evidence type="ECO:0000256" key="5">
    <source>
        <dbReference type="HAMAP-Rule" id="MF_00294"/>
    </source>
</evidence>
<evidence type="ECO:0000256" key="1">
    <source>
        <dbReference type="ARBA" id="ARBA00007596"/>
    </source>
</evidence>
<protein>
    <recommendedName>
        <fullName evidence="4 5">Large ribosomal subunit protein bL33</fullName>
    </recommendedName>
</protein>